<protein>
    <recommendedName>
        <fullName evidence="6">Zn(2)-C6 fungal-type domain-containing protein</fullName>
    </recommendedName>
</protein>
<dbReference type="PANTHER" id="PTHR47338:SF20">
    <property type="entry name" value="ZN(II)2CYS6 TRANSCRIPTION FACTOR (EUROFUNG)"/>
    <property type="match status" value="1"/>
</dbReference>
<dbReference type="InterPro" id="IPR001138">
    <property type="entry name" value="Zn2Cys6_DnaBD"/>
</dbReference>
<comment type="subcellular location">
    <subcellularLocation>
        <location evidence="1">Nucleus</location>
    </subcellularLocation>
</comment>
<dbReference type="InterPro" id="IPR050815">
    <property type="entry name" value="TF_fung"/>
</dbReference>
<keyword evidence="8" id="KW-1185">Reference proteome</keyword>
<dbReference type="SUPFAM" id="SSF57701">
    <property type="entry name" value="Zn2/Cys6 DNA-binding domain"/>
    <property type="match status" value="1"/>
</dbReference>
<evidence type="ECO:0000256" key="3">
    <source>
        <dbReference type="ARBA" id="ARBA00023015"/>
    </source>
</evidence>
<sequence length="411" mass="44180">MRRPRSSTALHQHDACAKAAAKANQACHSCKRQKRKCDKALPSCGLCSRMSRTCDYSDIPPAPTAEDIMGLQLKLLELESRLKNTGTASLMYLQALILVALYEYGQGIYPATWMTGTWIEVEERRRTWWAVYILDKLVAIGSRKRTFSAEPAPNEMLPVADSAFEAGDMGAAAQGTAFAPFTEPQSPFSRLCQGAMLVSRALDHARRAELRKLHGEPGDTVEVGNLTDSASRLFVSIQRELVAQPAAYFSLVPALCMALSAATTTLAMYTAGDAQVGGFAAAGIPGLDGCGDGLSLRVTALGALRKTAARARDLARDLSAMTACDEEAVKTSPFVLGAVYSAAAETFFLAAPAPASSWKDDSNCGDDLLATTTAEAARKCLARLSPRWRLAGEYLWALDHLEMNVVIAQSF</sequence>
<evidence type="ECO:0000256" key="1">
    <source>
        <dbReference type="ARBA" id="ARBA00004123"/>
    </source>
</evidence>
<evidence type="ECO:0000256" key="5">
    <source>
        <dbReference type="ARBA" id="ARBA00023242"/>
    </source>
</evidence>
<evidence type="ECO:0000313" key="7">
    <source>
        <dbReference type="EMBL" id="RYO82517.1"/>
    </source>
</evidence>
<dbReference type="CDD" id="cd00067">
    <property type="entry name" value="GAL4"/>
    <property type="match status" value="1"/>
</dbReference>
<proteinExistence type="predicted"/>
<feature type="domain" description="Zn(2)-C6 fungal-type" evidence="6">
    <location>
        <begin position="26"/>
        <end position="56"/>
    </location>
</feature>
<organism evidence="7 8">
    <name type="scientific">Monosporascus cannonballus</name>
    <dbReference type="NCBI Taxonomy" id="155416"/>
    <lineage>
        <taxon>Eukaryota</taxon>
        <taxon>Fungi</taxon>
        <taxon>Dikarya</taxon>
        <taxon>Ascomycota</taxon>
        <taxon>Pezizomycotina</taxon>
        <taxon>Sordariomycetes</taxon>
        <taxon>Xylariomycetidae</taxon>
        <taxon>Xylariales</taxon>
        <taxon>Xylariales incertae sedis</taxon>
        <taxon>Monosporascus</taxon>
    </lineage>
</organism>
<evidence type="ECO:0000313" key="8">
    <source>
        <dbReference type="Proteomes" id="UP000294003"/>
    </source>
</evidence>
<dbReference type="InterPro" id="IPR036864">
    <property type="entry name" value="Zn2-C6_fun-type_DNA-bd_sf"/>
</dbReference>
<gene>
    <name evidence="7" type="ORF">DL762_006572</name>
</gene>
<dbReference type="Pfam" id="PF00172">
    <property type="entry name" value="Zn_clus"/>
    <property type="match status" value="1"/>
</dbReference>
<keyword evidence="4" id="KW-0804">Transcription</keyword>
<evidence type="ECO:0000256" key="2">
    <source>
        <dbReference type="ARBA" id="ARBA00022723"/>
    </source>
</evidence>
<keyword evidence="3" id="KW-0805">Transcription regulation</keyword>
<evidence type="ECO:0000259" key="6">
    <source>
        <dbReference type="PROSITE" id="PS50048"/>
    </source>
</evidence>
<dbReference type="PANTHER" id="PTHR47338">
    <property type="entry name" value="ZN(II)2CYS6 TRANSCRIPTION FACTOR (EUROFUNG)-RELATED"/>
    <property type="match status" value="1"/>
</dbReference>
<accession>A0ABY0H1L1</accession>
<reference evidence="7 8" key="1">
    <citation type="submission" date="2018-06" db="EMBL/GenBank/DDBJ databases">
        <title>Complete Genomes of Monosporascus.</title>
        <authorList>
            <person name="Robinson A.J."/>
            <person name="Natvig D.O."/>
        </authorList>
    </citation>
    <scope>NUCLEOTIDE SEQUENCE [LARGE SCALE GENOMIC DNA]</scope>
    <source>
        <strain evidence="7 8">CBS 609.92</strain>
    </source>
</reference>
<dbReference type="PROSITE" id="PS50048">
    <property type="entry name" value="ZN2_CY6_FUNGAL_2"/>
    <property type="match status" value="1"/>
</dbReference>
<dbReference type="SMART" id="SM00066">
    <property type="entry name" value="GAL4"/>
    <property type="match status" value="1"/>
</dbReference>
<dbReference type="CDD" id="cd12148">
    <property type="entry name" value="fungal_TF_MHR"/>
    <property type="match status" value="1"/>
</dbReference>
<comment type="caution">
    <text evidence="7">The sequence shown here is derived from an EMBL/GenBank/DDBJ whole genome shotgun (WGS) entry which is preliminary data.</text>
</comment>
<dbReference type="Proteomes" id="UP000294003">
    <property type="component" value="Unassembled WGS sequence"/>
</dbReference>
<dbReference type="PROSITE" id="PS00463">
    <property type="entry name" value="ZN2_CY6_FUNGAL_1"/>
    <property type="match status" value="1"/>
</dbReference>
<evidence type="ECO:0000256" key="4">
    <source>
        <dbReference type="ARBA" id="ARBA00023163"/>
    </source>
</evidence>
<name>A0ABY0H1L1_9PEZI</name>
<keyword evidence="5" id="KW-0539">Nucleus</keyword>
<keyword evidence="2" id="KW-0479">Metal-binding</keyword>
<dbReference type="EMBL" id="QJNS01000214">
    <property type="protein sequence ID" value="RYO82517.1"/>
    <property type="molecule type" value="Genomic_DNA"/>
</dbReference>
<dbReference type="Gene3D" id="4.10.240.10">
    <property type="entry name" value="Zn(2)-C6 fungal-type DNA-binding domain"/>
    <property type="match status" value="1"/>
</dbReference>